<name>A0A4V0WP26_9ENTE</name>
<dbReference type="AlphaFoldDB" id="A0A4V0WP26"/>
<evidence type="ECO:0000256" key="4">
    <source>
        <dbReference type="ARBA" id="ARBA00023186"/>
    </source>
</evidence>
<dbReference type="InterPro" id="IPR032782">
    <property type="entry name" value="KhpB_N"/>
</dbReference>
<keyword evidence="1 6" id="KW-0963">Cytoplasm</keyword>
<dbReference type="RefSeq" id="WP_146620905.1">
    <property type="nucleotide sequence ID" value="NZ_BJCC01000002.1"/>
</dbReference>
<dbReference type="Pfam" id="PF01424">
    <property type="entry name" value="R3H"/>
    <property type="match status" value="1"/>
</dbReference>
<dbReference type="GO" id="GO:0003723">
    <property type="term" value="F:RNA binding"/>
    <property type="evidence" value="ECO:0007669"/>
    <property type="project" value="UniProtKB-UniRule"/>
</dbReference>
<comment type="function">
    <text evidence="6">A probable RNA chaperone. Forms a complex with KhpA which binds to cellular RNA and controls its expression. Plays a role in peptidoglycan (PG) homeostasis and cell length regulation.</text>
</comment>
<keyword evidence="3 6" id="KW-0133">Cell shape</keyword>
<evidence type="ECO:0000256" key="6">
    <source>
        <dbReference type="HAMAP-Rule" id="MF_00867"/>
    </source>
</evidence>
<dbReference type="InterPro" id="IPR038008">
    <property type="entry name" value="Jag_KH"/>
</dbReference>
<evidence type="ECO:0000313" key="8">
    <source>
        <dbReference type="EMBL" id="GCF92389.1"/>
    </source>
</evidence>
<dbReference type="SUPFAM" id="SSF82708">
    <property type="entry name" value="R3H domain"/>
    <property type="match status" value="1"/>
</dbReference>
<dbReference type="InterPro" id="IPR034079">
    <property type="entry name" value="R3H_KhpB"/>
</dbReference>
<dbReference type="HAMAP" id="MF_00867">
    <property type="entry name" value="KhpB"/>
    <property type="match status" value="1"/>
</dbReference>
<evidence type="ECO:0000256" key="3">
    <source>
        <dbReference type="ARBA" id="ARBA00022960"/>
    </source>
</evidence>
<evidence type="ECO:0000259" key="7">
    <source>
        <dbReference type="PROSITE" id="PS51061"/>
    </source>
</evidence>
<dbReference type="GO" id="GO:0071555">
    <property type="term" value="P:cell wall organization"/>
    <property type="evidence" value="ECO:0007669"/>
    <property type="project" value="UniProtKB-KW"/>
</dbReference>
<keyword evidence="9" id="KW-1185">Reference proteome</keyword>
<evidence type="ECO:0000313" key="9">
    <source>
        <dbReference type="Proteomes" id="UP000290567"/>
    </source>
</evidence>
<dbReference type="OrthoDB" id="9794483at2"/>
<protein>
    <recommendedName>
        <fullName evidence="6">RNA-binding protein KhpB</fullName>
    </recommendedName>
    <alternativeName>
        <fullName evidence="6">RNA-binding protein EloR</fullName>
    </alternativeName>
</protein>
<gene>
    <name evidence="6" type="primary">khpB</name>
    <name evidence="6" type="synonym">eloR</name>
    <name evidence="8" type="ORF">NRIC_02800</name>
</gene>
<dbReference type="GO" id="GO:0009252">
    <property type="term" value="P:peptidoglycan biosynthetic process"/>
    <property type="evidence" value="ECO:0007669"/>
    <property type="project" value="UniProtKB-UniRule"/>
</dbReference>
<sequence length="248" mass="27866">MPVYEGLTIEEATARGLNALGLTKKEVDITVISEGKKGFLGIGKKNAEVSIEPTVKQEINESVEETVNEVIETTEPEMPSIEKKITTQELSELDDEEALKELAIYLTTITKEMGVPALVKVEHTETGLTVMHLETSKQGMLIGKHGKILNALQYLAQVFVHRVAKNKLSVVVNVGNYRQKREEVLARLAKRTAEKVKETGRPVFLEPMPAFERKMIHSVLSEDDYIKTHSEGEDPYRYLVVEPAKKYF</sequence>
<comment type="subunit">
    <text evidence="6">Forms a complex with KhpA.</text>
</comment>
<keyword evidence="4 6" id="KW-0143">Chaperone</keyword>
<dbReference type="SMART" id="SM01245">
    <property type="entry name" value="Jag_N"/>
    <property type="match status" value="1"/>
</dbReference>
<reference evidence="9" key="1">
    <citation type="submission" date="2019-02" db="EMBL/GenBank/DDBJ databases">
        <title>Draft genome sequence of Enterococcus sp. Gos25-1.</title>
        <authorList>
            <person name="Tanaka N."/>
            <person name="Shiwa Y."/>
            <person name="Fujita N."/>
        </authorList>
    </citation>
    <scope>NUCLEOTIDE SEQUENCE [LARGE SCALE GENOMIC DNA]</scope>
    <source>
        <strain evidence="9">Gos25-1</strain>
    </source>
</reference>
<comment type="domain">
    <text evidence="6">Has an N-terminal Jag-N domain and 2 RNA-binding domains (KH and R3H).</text>
</comment>
<dbReference type="Gene3D" id="3.30.1370.50">
    <property type="entry name" value="R3H-like domain"/>
    <property type="match status" value="1"/>
</dbReference>
<feature type="domain" description="R3H" evidence="7">
    <location>
        <begin position="179"/>
        <end position="245"/>
    </location>
</feature>
<dbReference type="Gene3D" id="3.30.300.20">
    <property type="match status" value="1"/>
</dbReference>
<dbReference type="GO" id="GO:0008360">
    <property type="term" value="P:regulation of cell shape"/>
    <property type="evidence" value="ECO:0007669"/>
    <property type="project" value="UniProtKB-KW"/>
</dbReference>
<dbReference type="Pfam" id="PF13083">
    <property type="entry name" value="KH_KhpA-B"/>
    <property type="match status" value="1"/>
</dbReference>
<dbReference type="Gene3D" id="3.30.30.80">
    <property type="entry name" value="probable RNA-binding protein from clostridium symbiosum atcc 14940"/>
    <property type="match status" value="1"/>
</dbReference>
<dbReference type="PANTHER" id="PTHR35800:SF1">
    <property type="entry name" value="RNA-BINDING PROTEIN KHPB"/>
    <property type="match status" value="1"/>
</dbReference>
<dbReference type="Pfam" id="PF14804">
    <property type="entry name" value="Jag_N"/>
    <property type="match status" value="1"/>
</dbReference>
<keyword evidence="2 6" id="KW-0694">RNA-binding</keyword>
<dbReference type="NCBIfam" id="NF041568">
    <property type="entry name" value="Jag_EloR"/>
    <property type="match status" value="1"/>
</dbReference>
<comment type="similarity">
    <text evidence="6">Belongs to the KhpB RNA-binding protein family.</text>
</comment>
<dbReference type="InterPro" id="IPR001374">
    <property type="entry name" value="R3H_dom"/>
</dbReference>
<dbReference type="CDD" id="cd02414">
    <property type="entry name" value="KH-II_Jag"/>
    <property type="match status" value="1"/>
</dbReference>
<dbReference type="InterPro" id="IPR039247">
    <property type="entry name" value="KhpB"/>
</dbReference>
<evidence type="ECO:0000256" key="2">
    <source>
        <dbReference type="ARBA" id="ARBA00022884"/>
    </source>
</evidence>
<dbReference type="InterPro" id="IPR036867">
    <property type="entry name" value="R3H_dom_sf"/>
</dbReference>
<evidence type="ECO:0000256" key="5">
    <source>
        <dbReference type="ARBA" id="ARBA00023316"/>
    </source>
</evidence>
<comment type="subcellular location">
    <subcellularLocation>
        <location evidence="6">Cytoplasm</location>
    </subcellularLocation>
</comment>
<dbReference type="Proteomes" id="UP000290567">
    <property type="component" value="Unassembled WGS sequence"/>
</dbReference>
<comment type="caution">
    <text evidence="8">The sequence shown here is derived from an EMBL/GenBank/DDBJ whole genome shotgun (WGS) entry which is preliminary data.</text>
</comment>
<dbReference type="InterPro" id="IPR015946">
    <property type="entry name" value="KH_dom-like_a/b"/>
</dbReference>
<keyword evidence="5 6" id="KW-0961">Cell wall biogenesis/degradation</keyword>
<dbReference type="PANTHER" id="PTHR35800">
    <property type="entry name" value="PROTEIN JAG"/>
    <property type="match status" value="1"/>
</dbReference>
<dbReference type="InterPro" id="IPR038247">
    <property type="entry name" value="Jag_N_dom_sf"/>
</dbReference>
<comment type="caution">
    <text evidence="6">Lacks conserved residue(s) required for the propagation of feature annotation.</text>
</comment>
<dbReference type="SMART" id="SM00393">
    <property type="entry name" value="R3H"/>
    <property type="match status" value="1"/>
</dbReference>
<organism evidence="8 9">
    <name type="scientific">Enterococcus florum</name>
    <dbReference type="NCBI Taxonomy" id="2480627"/>
    <lineage>
        <taxon>Bacteria</taxon>
        <taxon>Bacillati</taxon>
        <taxon>Bacillota</taxon>
        <taxon>Bacilli</taxon>
        <taxon>Lactobacillales</taxon>
        <taxon>Enterococcaceae</taxon>
        <taxon>Enterococcus</taxon>
    </lineage>
</organism>
<dbReference type="GO" id="GO:0005737">
    <property type="term" value="C:cytoplasm"/>
    <property type="evidence" value="ECO:0007669"/>
    <property type="project" value="UniProtKB-SubCell"/>
</dbReference>
<accession>A0A4V0WP26</accession>
<dbReference type="EMBL" id="BJCC01000002">
    <property type="protein sequence ID" value="GCF92389.1"/>
    <property type="molecule type" value="Genomic_DNA"/>
</dbReference>
<proteinExistence type="inferred from homology"/>
<dbReference type="PROSITE" id="PS51061">
    <property type="entry name" value="R3H"/>
    <property type="match status" value="1"/>
</dbReference>
<evidence type="ECO:0000256" key="1">
    <source>
        <dbReference type="ARBA" id="ARBA00022490"/>
    </source>
</evidence>
<dbReference type="CDD" id="cd02644">
    <property type="entry name" value="R3H_jag"/>
    <property type="match status" value="1"/>
</dbReference>